<keyword evidence="2" id="KW-0805">Transcription regulation</keyword>
<feature type="domain" description="MADS-box" evidence="8">
    <location>
        <begin position="113"/>
        <end position="173"/>
    </location>
</feature>
<evidence type="ECO:0000256" key="6">
    <source>
        <dbReference type="SAM" id="MobiDB-lite"/>
    </source>
</evidence>
<organism evidence="9 10">
    <name type="scientific">Populus tomentosa</name>
    <name type="common">Chinese white poplar</name>
    <dbReference type="NCBI Taxonomy" id="118781"/>
    <lineage>
        <taxon>Eukaryota</taxon>
        <taxon>Viridiplantae</taxon>
        <taxon>Streptophyta</taxon>
        <taxon>Embryophyta</taxon>
        <taxon>Tracheophyta</taxon>
        <taxon>Spermatophyta</taxon>
        <taxon>Magnoliopsida</taxon>
        <taxon>eudicotyledons</taxon>
        <taxon>Gunneridae</taxon>
        <taxon>Pentapetalae</taxon>
        <taxon>rosids</taxon>
        <taxon>fabids</taxon>
        <taxon>Malpighiales</taxon>
        <taxon>Salicaceae</taxon>
        <taxon>Saliceae</taxon>
        <taxon>Populus</taxon>
    </lineage>
</organism>
<dbReference type="PANTHER" id="PTHR11945:SF725">
    <property type="entry name" value="AGAMOUS-LIKE 58-RELATED"/>
    <property type="match status" value="1"/>
</dbReference>
<dbReference type="InterPro" id="IPR002100">
    <property type="entry name" value="TF_MADSbox"/>
</dbReference>
<evidence type="ECO:0000256" key="2">
    <source>
        <dbReference type="ARBA" id="ARBA00023015"/>
    </source>
</evidence>
<feature type="region of interest" description="Disordered" evidence="6">
    <location>
        <begin position="272"/>
        <end position="309"/>
    </location>
</feature>
<dbReference type="GO" id="GO:0000978">
    <property type="term" value="F:RNA polymerase II cis-regulatory region sequence-specific DNA binding"/>
    <property type="evidence" value="ECO:0007669"/>
    <property type="project" value="TreeGrafter"/>
</dbReference>
<keyword evidence="3" id="KW-0238">DNA-binding</keyword>
<evidence type="ECO:0000313" key="9">
    <source>
        <dbReference type="EMBL" id="KAG6762272.1"/>
    </source>
</evidence>
<dbReference type="EMBL" id="JAAWWB010000017">
    <property type="protein sequence ID" value="KAG6762272.1"/>
    <property type="molecule type" value="Genomic_DNA"/>
</dbReference>
<evidence type="ECO:0000256" key="3">
    <source>
        <dbReference type="ARBA" id="ARBA00023125"/>
    </source>
</evidence>
<comment type="caution">
    <text evidence="9">The sequence shown here is derived from an EMBL/GenBank/DDBJ whole genome shotgun (WGS) entry which is preliminary data.</text>
</comment>
<evidence type="ECO:0000256" key="4">
    <source>
        <dbReference type="ARBA" id="ARBA00023163"/>
    </source>
</evidence>
<dbReference type="AlphaFoldDB" id="A0A8X7Z7B6"/>
<dbReference type="Pfam" id="PF00319">
    <property type="entry name" value="SRF-TF"/>
    <property type="match status" value="1"/>
</dbReference>
<dbReference type="GO" id="GO:0046983">
    <property type="term" value="F:protein dimerization activity"/>
    <property type="evidence" value="ECO:0007669"/>
    <property type="project" value="InterPro"/>
</dbReference>
<keyword evidence="7" id="KW-1133">Transmembrane helix</keyword>
<sequence>MDNTCHLVEAHRRMRIEELARKCDEMLRQLDEKKETSHRSKGKIKENDRRGWWDAPIEELDLNALITTSKYCIQVSLPTSPSSSQVAPYHTYILSIYLILHLILFIMEAKKTRGRQKVEMKRIVNEDDRLVTFSKRRSGIYKKLSELITLTGTEAAFLVFSPGGKPFSFGHPSIENVLDRFLENPSDTDIYGAYELLEEYRRARIEELTQKHNEMQQQLDDNKEKGCKLKDKIQGNERDQWWNAPVEELNLQELIELEKKFEGFRMTLHGKMKDSSNGASSSHAPEAGNPSASHANDANVASHGSNWGV</sequence>
<dbReference type="GO" id="GO:0000981">
    <property type="term" value="F:DNA-binding transcription factor activity, RNA polymerase II-specific"/>
    <property type="evidence" value="ECO:0007669"/>
    <property type="project" value="TreeGrafter"/>
</dbReference>
<dbReference type="PROSITE" id="PS50066">
    <property type="entry name" value="MADS_BOX_2"/>
    <property type="match status" value="1"/>
</dbReference>
<reference evidence="9" key="1">
    <citation type="journal article" date="2020" name="bioRxiv">
        <title>Hybrid origin of Populus tomentosa Carr. identified through genome sequencing and phylogenomic analysis.</title>
        <authorList>
            <person name="An X."/>
            <person name="Gao K."/>
            <person name="Chen Z."/>
            <person name="Li J."/>
            <person name="Yang X."/>
            <person name="Yang X."/>
            <person name="Zhou J."/>
            <person name="Guo T."/>
            <person name="Zhao T."/>
            <person name="Huang S."/>
            <person name="Miao D."/>
            <person name="Khan W.U."/>
            <person name="Rao P."/>
            <person name="Ye M."/>
            <person name="Lei B."/>
            <person name="Liao W."/>
            <person name="Wang J."/>
            <person name="Ji L."/>
            <person name="Li Y."/>
            <person name="Guo B."/>
            <person name="Mustafa N.S."/>
            <person name="Li S."/>
            <person name="Yun Q."/>
            <person name="Keller S.R."/>
            <person name="Mao J."/>
            <person name="Zhang R."/>
            <person name="Strauss S.H."/>
        </authorList>
    </citation>
    <scope>NUCLEOTIDE SEQUENCE</scope>
    <source>
        <strain evidence="9">GM15</strain>
        <tissue evidence="9">Leaf</tissue>
    </source>
</reference>
<name>A0A8X7Z7B6_POPTO</name>
<dbReference type="GO" id="GO:0005634">
    <property type="term" value="C:nucleus"/>
    <property type="evidence" value="ECO:0007669"/>
    <property type="project" value="UniProtKB-SubCell"/>
</dbReference>
<dbReference type="SMART" id="SM00432">
    <property type="entry name" value="MADS"/>
    <property type="match status" value="1"/>
</dbReference>
<evidence type="ECO:0000256" key="7">
    <source>
        <dbReference type="SAM" id="Phobius"/>
    </source>
</evidence>
<proteinExistence type="predicted"/>
<dbReference type="OrthoDB" id="1898716at2759"/>
<evidence type="ECO:0000259" key="8">
    <source>
        <dbReference type="PROSITE" id="PS50066"/>
    </source>
</evidence>
<protein>
    <recommendedName>
        <fullName evidence="8">MADS-box domain-containing protein</fullName>
    </recommendedName>
</protein>
<dbReference type="FunFam" id="3.40.1810.10:FF:000006">
    <property type="entry name" value="Agamous-like MADS-box protein AGL62"/>
    <property type="match status" value="1"/>
</dbReference>
<comment type="subcellular location">
    <subcellularLocation>
        <location evidence="1">Nucleus</location>
    </subcellularLocation>
</comment>
<keyword evidence="4" id="KW-0804">Transcription</keyword>
<keyword evidence="7" id="KW-0472">Membrane</keyword>
<keyword evidence="10" id="KW-1185">Reference proteome</keyword>
<keyword evidence="5" id="KW-0539">Nucleus</keyword>
<evidence type="ECO:0000256" key="5">
    <source>
        <dbReference type="ARBA" id="ARBA00023242"/>
    </source>
</evidence>
<feature type="transmembrane region" description="Helical" evidence="7">
    <location>
        <begin position="89"/>
        <end position="107"/>
    </location>
</feature>
<gene>
    <name evidence="9" type="ORF">POTOM_032764</name>
</gene>
<evidence type="ECO:0000313" key="10">
    <source>
        <dbReference type="Proteomes" id="UP000886885"/>
    </source>
</evidence>
<dbReference type="PANTHER" id="PTHR11945">
    <property type="entry name" value="MADS BOX PROTEIN"/>
    <property type="match status" value="1"/>
</dbReference>
<accession>A0A8X7Z7B6</accession>
<keyword evidence="7" id="KW-0812">Transmembrane</keyword>
<evidence type="ECO:0000256" key="1">
    <source>
        <dbReference type="ARBA" id="ARBA00004123"/>
    </source>
</evidence>
<dbReference type="Proteomes" id="UP000886885">
    <property type="component" value="Chromosome 9A"/>
</dbReference>